<organism evidence="4 6">
    <name type="scientific">Venturia inaequalis</name>
    <name type="common">Apple scab fungus</name>
    <dbReference type="NCBI Taxonomy" id="5025"/>
    <lineage>
        <taxon>Eukaryota</taxon>
        <taxon>Fungi</taxon>
        <taxon>Dikarya</taxon>
        <taxon>Ascomycota</taxon>
        <taxon>Pezizomycotina</taxon>
        <taxon>Dothideomycetes</taxon>
        <taxon>Pleosporomycetidae</taxon>
        <taxon>Venturiales</taxon>
        <taxon>Venturiaceae</taxon>
        <taxon>Venturia</taxon>
    </lineage>
</organism>
<dbReference type="InterPro" id="IPR011692">
    <property type="entry name" value="Stress_up-reg_Nod19"/>
</dbReference>
<feature type="chain" id="PRO_5044690923" evidence="1">
    <location>
        <begin position="20"/>
        <end position="315"/>
    </location>
</feature>
<evidence type="ECO:0000313" key="3">
    <source>
        <dbReference type="EMBL" id="KAE9986370.1"/>
    </source>
</evidence>
<evidence type="ECO:0000256" key="1">
    <source>
        <dbReference type="SAM" id="SignalP"/>
    </source>
</evidence>
<dbReference type="EMBL" id="WNWS01000031">
    <property type="protein sequence ID" value="KAE9986370.1"/>
    <property type="molecule type" value="Genomic_DNA"/>
</dbReference>
<dbReference type="OrthoDB" id="3909033at2759"/>
<dbReference type="EMBL" id="WNWQ01000642">
    <property type="protein sequence ID" value="KAE9965054.1"/>
    <property type="molecule type" value="Genomic_DNA"/>
</dbReference>
<keyword evidence="6" id="KW-1185">Reference proteome</keyword>
<evidence type="ECO:0000313" key="4">
    <source>
        <dbReference type="EMBL" id="KAE9990798.1"/>
    </source>
</evidence>
<name>A0A8H3VPV2_VENIN</name>
<dbReference type="EMBL" id="WNWR01000121">
    <property type="protein sequence ID" value="KAE9990798.1"/>
    <property type="molecule type" value="Genomic_DNA"/>
</dbReference>
<dbReference type="Proteomes" id="UP000490939">
    <property type="component" value="Unassembled WGS sequence"/>
</dbReference>
<accession>A0A8H3VPV2</accession>
<evidence type="ECO:0000313" key="6">
    <source>
        <dbReference type="Proteomes" id="UP000490939"/>
    </source>
</evidence>
<protein>
    <submittedName>
        <fullName evidence="4">Uncharacterized protein</fullName>
    </submittedName>
</protein>
<keyword evidence="1" id="KW-0732">Signal</keyword>
<reference evidence="4 6" key="1">
    <citation type="submission" date="2019-07" db="EMBL/GenBank/DDBJ databases">
        <title>Venturia inaequalis Genome Resource.</title>
        <authorList>
            <person name="Lichtner F.J."/>
        </authorList>
    </citation>
    <scope>NUCLEOTIDE SEQUENCE [LARGE SCALE GENOMIC DNA]</scope>
    <source>
        <strain evidence="3 5">120213</strain>
        <strain evidence="2">Bline_iso_100314</strain>
        <strain evidence="4 6">DMI_063113</strain>
    </source>
</reference>
<gene>
    <name evidence="2" type="ORF">BLS_007896</name>
    <name evidence="4" type="ORF">EG327_000945</name>
    <name evidence="3" type="ORF">EG328_005873</name>
</gene>
<dbReference type="Proteomes" id="UP000447873">
    <property type="component" value="Unassembled WGS sequence"/>
</dbReference>
<comment type="caution">
    <text evidence="4">The sequence shown here is derived from an EMBL/GenBank/DDBJ whole genome shotgun (WGS) entry which is preliminary data.</text>
</comment>
<dbReference type="Proteomes" id="UP000433883">
    <property type="component" value="Unassembled WGS sequence"/>
</dbReference>
<dbReference type="Pfam" id="PF07712">
    <property type="entry name" value="SURNod19"/>
    <property type="match status" value="1"/>
</dbReference>
<sequence length="315" mass="33508">MKFITLLPVLPLAAAGVIASPDAGLTIKSGKEGAQRKTFTLTKTFNLAAGGAAVKGMGNGETIRITGAQLCGECTVLEGQIHLTNAADGSPVDEKVVYNHHILTNGPMIPFPLKASGMSYAMAGGFVGAGGDNGNSPFMYYDPTQPKSVITGYQMKSTTSFSTNVVLVNKSQKPQAIKVNYELEFIPGNKGENVQSALVSASMVPKSDGKSRSNVLVWEKPGNFIFGKGHLHVGGESMDMWFWKAGESTATAKPYYECHSIAKYEHNDIVGMNSCDPVKVEKGDQVIMESTYKRSLGANAAAGGNMAMFRMIYAS</sequence>
<dbReference type="AlphaFoldDB" id="A0A8H3VPV2"/>
<evidence type="ECO:0000313" key="2">
    <source>
        <dbReference type="EMBL" id="KAE9965054.1"/>
    </source>
</evidence>
<feature type="signal peptide" evidence="1">
    <location>
        <begin position="1"/>
        <end position="19"/>
    </location>
</feature>
<proteinExistence type="predicted"/>
<evidence type="ECO:0000313" key="5">
    <source>
        <dbReference type="Proteomes" id="UP000447873"/>
    </source>
</evidence>